<feature type="region of interest" description="Disordered" evidence="1">
    <location>
        <begin position="48"/>
        <end position="87"/>
    </location>
</feature>
<keyword evidence="3" id="KW-1185">Reference proteome</keyword>
<reference evidence="2" key="1">
    <citation type="submission" date="2023-11" db="EMBL/GenBank/DDBJ databases">
        <title>Genome assemblies of two species of porcelain crab, Petrolisthes cinctipes and Petrolisthes manimaculis (Anomura: Porcellanidae).</title>
        <authorList>
            <person name="Angst P."/>
        </authorList>
    </citation>
    <scope>NUCLEOTIDE SEQUENCE</scope>
    <source>
        <strain evidence="2">PB745_02</strain>
        <tissue evidence="2">Gill</tissue>
    </source>
</reference>
<protein>
    <submittedName>
        <fullName evidence="2">Uncharacterized protein</fullName>
    </submittedName>
</protein>
<gene>
    <name evidence="2" type="ORF">Pmani_002418</name>
</gene>
<evidence type="ECO:0000313" key="2">
    <source>
        <dbReference type="EMBL" id="KAK4327092.1"/>
    </source>
</evidence>
<dbReference type="EMBL" id="JAWZYT010000174">
    <property type="protein sequence ID" value="KAK4327092.1"/>
    <property type="molecule type" value="Genomic_DNA"/>
</dbReference>
<evidence type="ECO:0000256" key="1">
    <source>
        <dbReference type="SAM" id="MobiDB-lite"/>
    </source>
</evidence>
<organism evidence="2 3">
    <name type="scientific">Petrolisthes manimaculis</name>
    <dbReference type="NCBI Taxonomy" id="1843537"/>
    <lineage>
        <taxon>Eukaryota</taxon>
        <taxon>Metazoa</taxon>
        <taxon>Ecdysozoa</taxon>
        <taxon>Arthropoda</taxon>
        <taxon>Crustacea</taxon>
        <taxon>Multicrustacea</taxon>
        <taxon>Malacostraca</taxon>
        <taxon>Eumalacostraca</taxon>
        <taxon>Eucarida</taxon>
        <taxon>Decapoda</taxon>
        <taxon>Pleocyemata</taxon>
        <taxon>Anomura</taxon>
        <taxon>Galatheoidea</taxon>
        <taxon>Porcellanidae</taxon>
        <taxon>Petrolisthes</taxon>
    </lineage>
</organism>
<sequence>MGLDWYNVARDLRHLFTPQARPLPRDVMRENTGSGAAADWLTGWGGGVKRWQAGRGGSGRNRGRWKRRQRRGEGRGGSEMGRGEVGG</sequence>
<evidence type="ECO:0000313" key="3">
    <source>
        <dbReference type="Proteomes" id="UP001292094"/>
    </source>
</evidence>
<accession>A0AAE1UKE2</accession>
<feature type="compositionally biased region" description="Gly residues" evidence="1">
    <location>
        <begin position="48"/>
        <end position="60"/>
    </location>
</feature>
<feature type="compositionally biased region" description="Gly residues" evidence="1">
    <location>
        <begin position="77"/>
        <end position="87"/>
    </location>
</feature>
<comment type="caution">
    <text evidence="2">The sequence shown here is derived from an EMBL/GenBank/DDBJ whole genome shotgun (WGS) entry which is preliminary data.</text>
</comment>
<dbReference type="AlphaFoldDB" id="A0AAE1UKE2"/>
<proteinExistence type="predicted"/>
<feature type="compositionally biased region" description="Basic residues" evidence="1">
    <location>
        <begin position="61"/>
        <end position="70"/>
    </location>
</feature>
<dbReference type="Proteomes" id="UP001292094">
    <property type="component" value="Unassembled WGS sequence"/>
</dbReference>
<name>A0AAE1UKE2_9EUCA</name>